<dbReference type="EMBL" id="BSDI01000082">
    <property type="protein sequence ID" value="GLI03309.1"/>
    <property type="molecule type" value="Genomic_DNA"/>
</dbReference>
<dbReference type="InterPro" id="IPR009057">
    <property type="entry name" value="Homeodomain-like_sf"/>
</dbReference>
<dbReference type="InterPro" id="IPR029062">
    <property type="entry name" value="Class_I_gatase-like"/>
</dbReference>
<dbReference type="Gene3D" id="3.40.50.880">
    <property type="match status" value="1"/>
</dbReference>
<evidence type="ECO:0000313" key="6">
    <source>
        <dbReference type="Proteomes" id="UP001144280"/>
    </source>
</evidence>
<gene>
    <name evidence="5" type="ORF">Pa4123_85870</name>
</gene>
<keyword evidence="3" id="KW-0804">Transcription</keyword>
<evidence type="ECO:0000256" key="3">
    <source>
        <dbReference type="ARBA" id="ARBA00023163"/>
    </source>
</evidence>
<reference evidence="5" key="1">
    <citation type="submission" date="2022-12" db="EMBL/GenBank/DDBJ databases">
        <title>New Phytohabitans aurantiacus sp. RD004123 nov., an actinomycete isolated from soil.</title>
        <authorList>
            <person name="Triningsih D.W."/>
            <person name="Harunari E."/>
            <person name="Igarashi Y."/>
        </authorList>
    </citation>
    <scope>NUCLEOTIDE SEQUENCE</scope>
    <source>
        <strain evidence="5">RD004123</strain>
    </source>
</reference>
<dbReference type="InterPro" id="IPR052158">
    <property type="entry name" value="INH-QAR"/>
</dbReference>
<dbReference type="SMART" id="SM00342">
    <property type="entry name" value="HTH_ARAC"/>
    <property type="match status" value="1"/>
</dbReference>
<dbReference type="PANTHER" id="PTHR43130">
    <property type="entry name" value="ARAC-FAMILY TRANSCRIPTIONAL REGULATOR"/>
    <property type="match status" value="1"/>
</dbReference>
<dbReference type="SUPFAM" id="SSF46689">
    <property type="entry name" value="Homeodomain-like"/>
    <property type="match status" value="2"/>
</dbReference>
<keyword evidence="1" id="KW-0805">Transcription regulation</keyword>
<organism evidence="5 6">
    <name type="scientific">Phytohabitans aurantiacus</name>
    <dbReference type="NCBI Taxonomy" id="3016789"/>
    <lineage>
        <taxon>Bacteria</taxon>
        <taxon>Bacillati</taxon>
        <taxon>Actinomycetota</taxon>
        <taxon>Actinomycetes</taxon>
        <taxon>Micromonosporales</taxon>
        <taxon>Micromonosporaceae</taxon>
    </lineage>
</organism>
<proteinExistence type="predicted"/>
<dbReference type="InterPro" id="IPR018060">
    <property type="entry name" value="HTH_AraC"/>
</dbReference>
<dbReference type="Pfam" id="PF12833">
    <property type="entry name" value="HTH_18"/>
    <property type="match status" value="1"/>
</dbReference>
<dbReference type="InterPro" id="IPR018062">
    <property type="entry name" value="HTH_AraC-typ_CS"/>
</dbReference>
<dbReference type="InterPro" id="IPR002818">
    <property type="entry name" value="DJ-1/PfpI"/>
</dbReference>
<evidence type="ECO:0000259" key="4">
    <source>
        <dbReference type="PROSITE" id="PS01124"/>
    </source>
</evidence>
<sequence length="338" mass="36302">MAFPIGVSAVKVRCKRADLACLSVTGFSSIAVYVPDRVHTSSLGQVTDVFGDAGAPGLPAFDLVSCTDRPGRLATDLGMSFTVTEGLDRLVEADLVVVLPSDRPAEPSGALTAAIRAAHQRGAIVASQCVASYTVAATGLLDGLPATTHWRYVDDFASRYPAVEAVPHVLYVDAGQLLTGAGGGAGIDLYAHLVRREHGSTVANAVARHIVAPYRDGGRAQFAPVPAPADGDEEQVSAVLTWATANLHRPLPVSELARRALMSTRTFSRRFRAVTGTTPHAWVLHQRLLRSEELLESTTLPIEEVARRVGYANATVLREQFVRRRGVPPRAYRHAFRR</sequence>
<dbReference type="Proteomes" id="UP001144280">
    <property type="component" value="Unassembled WGS sequence"/>
</dbReference>
<evidence type="ECO:0000313" key="5">
    <source>
        <dbReference type="EMBL" id="GLI03309.1"/>
    </source>
</evidence>
<evidence type="ECO:0000256" key="2">
    <source>
        <dbReference type="ARBA" id="ARBA00023125"/>
    </source>
</evidence>
<dbReference type="SUPFAM" id="SSF52317">
    <property type="entry name" value="Class I glutamine amidotransferase-like"/>
    <property type="match status" value="1"/>
</dbReference>
<accession>A0ABQ5R971</accession>
<keyword evidence="6" id="KW-1185">Reference proteome</keyword>
<name>A0ABQ5R971_9ACTN</name>
<feature type="domain" description="HTH araC/xylS-type" evidence="4">
    <location>
        <begin position="237"/>
        <end position="335"/>
    </location>
</feature>
<keyword evidence="2" id="KW-0238">DNA-binding</keyword>
<comment type="caution">
    <text evidence="5">The sequence shown here is derived from an EMBL/GenBank/DDBJ whole genome shotgun (WGS) entry which is preliminary data.</text>
</comment>
<evidence type="ECO:0000256" key="1">
    <source>
        <dbReference type="ARBA" id="ARBA00023015"/>
    </source>
</evidence>
<dbReference type="Pfam" id="PF01965">
    <property type="entry name" value="DJ-1_PfpI"/>
    <property type="match status" value="1"/>
</dbReference>
<dbReference type="PROSITE" id="PS01124">
    <property type="entry name" value="HTH_ARAC_FAMILY_2"/>
    <property type="match status" value="1"/>
</dbReference>
<dbReference type="PANTHER" id="PTHR43130:SF3">
    <property type="entry name" value="HTH-TYPE TRANSCRIPTIONAL REGULATOR RV1931C"/>
    <property type="match status" value="1"/>
</dbReference>
<protein>
    <submittedName>
        <fullName evidence="5">AraC family transcriptional regulator</fullName>
    </submittedName>
</protein>
<dbReference type="PROSITE" id="PS00041">
    <property type="entry name" value="HTH_ARAC_FAMILY_1"/>
    <property type="match status" value="1"/>
</dbReference>
<dbReference type="Gene3D" id="1.10.10.60">
    <property type="entry name" value="Homeodomain-like"/>
    <property type="match status" value="1"/>
</dbReference>